<sequence length="174" mass="18317">MYGLPDGVFSASDRARIELGWRAKMLGEAAVELVRSLASDQASAGDCAKLARDFVDRASSLQDDAIVAERIRGASWADIARGLGQSDVDKVQARWEATVAAALARQPSGLQPLNTARKLGWVDAWSDKLPHPVAGFPKGALGRVLDASEGSTGRDLAEADRAFAGGLELATNVS</sequence>
<accession>A0ABN1YG55</accession>
<organism evidence="1 2">
    <name type="scientific">Kitasatospora putterlickiae</name>
    <dbReference type="NCBI Taxonomy" id="221725"/>
    <lineage>
        <taxon>Bacteria</taxon>
        <taxon>Bacillati</taxon>
        <taxon>Actinomycetota</taxon>
        <taxon>Actinomycetes</taxon>
        <taxon>Kitasatosporales</taxon>
        <taxon>Streptomycetaceae</taxon>
        <taxon>Kitasatospora</taxon>
    </lineage>
</organism>
<gene>
    <name evidence="1" type="ORF">GCM10009639_55300</name>
</gene>
<dbReference type="Proteomes" id="UP001499863">
    <property type="component" value="Unassembled WGS sequence"/>
</dbReference>
<name>A0ABN1YG55_9ACTN</name>
<reference evidence="1 2" key="1">
    <citation type="journal article" date="2019" name="Int. J. Syst. Evol. Microbiol.">
        <title>The Global Catalogue of Microorganisms (GCM) 10K type strain sequencing project: providing services to taxonomists for standard genome sequencing and annotation.</title>
        <authorList>
            <consortium name="The Broad Institute Genomics Platform"/>
            <consortium name="The Broad Institute Genome Sequencing Center for Infectious Disease"/>
            <person name="Wu L."/>
            <person name="Ma J."/>
        </authorList>
    </citation>
    <scope>NUCLEOTIDE SEQUENCE [LARGE SCALE GENOMIC DNA]</scope>
    <source>
        <strain evidence="1 2">JCM 12393</strain>
    </source>
</reference>
<evidence type="ECO:0000313" key="2">
    <source>
        <dbReference type="Proteomes" id="UP001499863"/>
    </source>
</evidence>
<evidence type="ECO:0000313" key="1">
    <source>
        <dbReference type="EMBL" id="GAA1406992.1"/>
    </source>
</evidence>
<proteinExistence type="predicted"/>
<comment type="caution">
    <text evidence="1">The sequence shown here is derived from an EMBL/GenBank/DDBJ whole genome shotgun (WGS) entry which is preliminary data.</text>
</comment>
<dbReference type="EMBL" id="BAAAKJ010000319">
    <property type="protein sequence ID" value="GAA1406992.1"/>
    <property type="molecule type" value="Genomic_DNA"/>
</dbReference>
<keyword evidence="2" id="KW-1185">Reference proteome</keyword>
<protein>
    <submittedName>
        <fullName evidence="1">Uncharacterized protein</fullName>
    </submittedName>
</protein>